<dbReference type="CDD" id="cd04301">
    <property type="entry name" value="NAT_SF"/>
    <property type="match status" value="1"/>
</dbReference>
<dbReference type="PANTHER" id="PTHR43415">
    <property type="entry name" value="SPERMIDINE N(1)-ACETYLTRANSFERASE"/>
    <property type="match status" value="1"/>
</dbReference>
<dbReference type="Proteomes" id="UP000690515">
    <property type="component" value="Unassembled WGS sequence"/>
</dbReference>
<reference evidence="2 3" key="1">
    <citation type="submission" date="2021-04" db="EMBL/GenBank/DDBJ databases">
        <authorList>
            <person name="Pira H."/>
            <person name="Risdian C."/>
            <person name="Wink J."/>
        </authorList>
    </citation>
    <scope>NUCLEOTIDE SEQUENCE [LARGE SCALE GENOMIC DNA]</scope>
    <source>
        <strain evidence="2 3">WH53</strain>
    </source>
</reference>
<dbReference type="RefSeq" id="WP_215817794.1">
    <property type="nucleotide sequence ID" value="NZ_JAGSOY010000002.1"/>
</dbReference>
<proteinExistence type="predicted"/>
<evidence type="ECO:0000259" key="1">
    <source>
        <dbReference type="PROSITE" id="PS51186"/>
    </source>
</evidence>
<name>A0ABS5Z6E7_9GAMM</name>
<comment type="caution">
    <text evidence="2">The sequence shown here is derived from an EMBL/GenBank/DDBJ whole genome shotgun (WGS) entry which is preliminary data.</text>
</comment>
<dbReference type="SUPFAM" id="SSF55729">
    <property type="entry name" value="Acyl-CoA N-acyltransferases (Nat)"/>
    <property type="match status" value="1"/>
</dbReference>
<dbReference type="EMBL" id="JAGSOY010000002">
    <property type="protein sequence ID" value="MBU2709624.1"/>
    <property type="molecule type" value="Genomic_DNA"/>
</dbReference>
<organism evidence="2 3">
    <name type="scientific">Zooshikella harenae</name>
    <dbReference type="NCBI Taxonomy" id="2827238"/>
    <lineage>
        <taxon>Bacteria</taxon>
        <taxon>Pseudomonadati</taxon>
        <taxon>Pseudomonadota</taxon>
        <taxon>Gammaproteobacteria</taxon>
        <taxon>Oceanospirillales</taxon>
        <taxon>Zooshikellaceae</taxon>
        <taxon>Zooshikella</taxon>
    </lineage>
</organism>
<dbReference type="PROSITE" id="PS51186">
    <property type="entry name" value="GNAT"/>
    <property type="match status" value="1"/>
</dbReference>
<dbReference type="PANTHER" id="PTHR43415:SF3">
    <property type="entry name" value="GNAT-FAMILY ACETYLTRANSFERASE"/>
    <property type="match status" value="1"/>
</dbReference>
<sequence>MITLRTMTPNEFEIFLENEINEYAQWIQRAYNLSKQNAHSSATQQLSLYKYKQGLETPDHKFYIIENDQQNKIGTVVYSFNRSDNSVWLDCIEIDPLHRGNGYGNTTLKTVTESLKKQGYHHITLQVYRENKVAQALYHKHGFEQISHVMVKTFE</sequence>
<evidence type="ECO:0000313" key="2">
    <source>
        <dbReference type="EMBL" id="MBU2709624.1"/>
    </source>
</evidence>
<protein>
    <submittedName>
        <fullName evidence="2">GNAT family N-acetyltransferase</fullName>
    </submittedName>
</protein>
<dbReference type="InterPro" id="IPR016181">
    <property type="entry name" value="Acyl_CoA_acyltransferase"/>
</dbReference>
<keyword evidence="3" id="KW-1185">Reference proteome</keyword>
<dbReference type="InterPro" id="IPR000182">
    <property type="entry name" value="GNAT_dom"/>
</dbReference>
<gene>
    <name evidence="2" type="ORF">KCG35_00980</name>
</gene>
<feature type="domain" description="N-acetyltransferase" evidence="1">
    <location>
        <begin position="2"/>
        <end position="155"/>
    </location>
</feature>
<dbReference type="Gene3D" id="3.40.630.30">
    <property type="match status" value="1"/>
</dbReference>
<accession>A0ABS5Z6E7</accession>
<evidence type="ECO:0000313" key="3">
    <source>
        <dbReference type="Proteomes" id="UP000690515"/>
    </source>
</evidence>
<dbReference type="Pfam" id="PF00583">
    <property type="entry name" value="Acetyltransf_1"/>
    <property type="match status" value="1"/>
</dbReference>